<proteinExistence type="predicted"/>
<feature type="domain" description="RING-type" evidence="6">
    <location>
        <begin position="84"/>
        <end position="129"/>
    </location>
</feature>
<accession>A4VD57</accession>
<keyword evidence="2 4" id="KW-0863">Zinc-finger</keyword>
<dbReference type="RefSeq" id="XP_001470963.2">
    <property type="nucleotide sequence ID" value="XM_001470913.2"/>
</dbReference>
<dbReference type="OrthoDB" id="76105at2759"/>
<sequence>MNIKQYSEIEKAIYLFIYLLSRFQLKQFIISSKLIKSIQLFLQKKRKHQKLFSRLSNISSKYLYQIKVEEYSQMIENNELDLFCSSCQNMFDENNHLPRMLPECGHTFCNQCLVQILEKNDFIECPEDNIVSSRKEVVSFPKNYSLINIIRKKKKLSEYSSPLHTFEQETQSSEKGGSSRKNSIQLTSFNSSIRNSHEEDQTQTLQQKKKCKDHKKEKDIVCLDCRQAICSNCALFGEHKKHEVASEEDVIKNITERAETLLQVYEELEEKSALINTTHYKDVIHTHLISVQQSLQSQLNQQFQSIIRQIEEKKNKLYDEINNLIVQTEGGFYKILDLSKQNLLNEIEEWKKKAQDKLQNLCELSSKNEIMFDMLEVKNNQNLDIIDQGEEMLRQIIENNSIISEKVKMIQLQETKLEFDPSFQNSLNNFIKIKQIKDDKNIQNAKLQELLKQSELTYKQQIRLEFRKRSQYKKTKKYLDEFYNQTKKYNTHFNFGKNEQILEASEATELVQDKQEDDLIRRAMNRNNQDDDLNEEQLKESLLINQVSDANNIINFDELQQSQIIGNDFILKPHAHNQVQNDQKQHFTRVNSNFYMHNNDNCKKNNEEDLDDENLISQINNKDFLLSSMLSYHNLSLNDINLLEEQIHTHEVTGTADIKKSILLSLAKDTNLLNEDDDDKFLEESSKSQTDHRQILHIKEQAKFLNLIQEIFGNSIEIVDLSNMEIGDKGLEILAIALKENSSIKTLKLNKNKITDEGFIKLIDLVETNCKNIEEIYLQNNQITEKSLNKIQDLKKNTICKIKNIYLKDNSIADNKVIQGILSNENKLGIKIHF</sequence>
<dbReference type="Gene3D" id="3.30.160.60">
    <property type="entry name" value="Classic Zinc Finger"/>
    <property type="match status" value="1"/>
</dbReference>
<evidence type="ECO:0000313" key="9">
    <source>
        <dbReference type="Proteomes" id="UP000009168"/>
    </source>
</evidence>
<dbReference type="Proteomes" id="UP000009168">
    <property type="component" value="Unassembled WGS sequence"/>
</dbReference>
<evidence type="ECO:0000259" key="7">
    <source>
        <dbReference type="PROSITE" id="PS50119"/>
    </source>
</evidence>
<dbReference type="EMBL" id="GG662548">
    <property type="protein sequence ID" value="EDK31465.2"/>
    <property type="molecule type" value="Genomic_DNA"/>
</dbReference>
<dbReference type="SMART" id="SM00184">
    <property type="entry name" value="RING"/>
    <property type="match status" value="1"/>
</dbReference>
<feature type="coiled-coil region" evidence="5">
    <location>
        <begin position="296"/>
        <end position="364"/>
    </location>
</feature>
<dbReference type="InterPro" id="IPR001841">
    <property type="entry name" value="Znf_RING"/>
</dbReference>
<keyword evidence="5" id="KW-0175">Coiled coil</keyword>
<keyword evidence="3" id="KW-0862">Zinc</keyword>
<evidence type="ECO:0000313" key="8">
    <source>
        <dbReference type="EMBL" id="EDK31465.2"/>
    </source>
</evidence>
<dbReference type="InterPro" id="IPR000315">
    <property type="entry name" value="Znf_B-box"/>
</dbReference>
<dbReference type="InterPro" id="IPR050143">
    <property type="entry name" value="TRIM/RBCC"/>
</dbReference>
<dbReference type="PANTHER" id="PTHR24103">
    <property type="entry name" value="E3 UBIQUITIN-PROTEIN LIGASE TRIM"/>
    <property type="match status" value="1"/>
</dbReference>
<feature type="domain" description="B box-type" evidence="7">
    <location>
        <begin position="206"/>
        <end position="247"/>
    </location>
</feature>
<dbReference type="InterPro" id="IPR027370">
    <property type="entry name" value="Znf-RING_euk"/>
</dbReference>
<dbReference type="InterPro" id="IPR032675">
    <property type="entry name" value="LRR_dom_sf"/>
</dbReference>
<evidence type="ECO:0000256" key="1">
    <source>
        <dbReference type="ARBA" id="ARBA00022723"/>
    </source>
</evidence>
<dbReference type="CDD" id="cd19756">
    <property type="entry name" value="Bbox2"/>
    <property type="match status" value="1"/>
</dbReference>
<dbReference type="InterPro" id="IPR017907">
    <property type="entry name" value="Znf_RING_CS"/>
</dbReference>
<gene>
    <name evidence="8" type="ORF">TTHERM_00502369</name>
</gene>
<keyword evidence="1" id="KW-0479">Metal-binding</keyword>
<dbReference type="PROSITE" id="PS50119">
    <property type="entry name" value="ZF_BBOX"/>
    <property type="match status" value="1"/>
</dbReference>
<dbReference type="SUPFAM" id="SSF52047">
    <property type="entry name" value="RNI-like"/>
    <property type="match status" value="1"/>
</dbReference>
<dbReference type="PROSITE" id="PS00518">
    <property type="entry name" value="ZF_RING_1"/>
    <property type="match status" value="1"/>
</dbReference>
<dbReference type="AlphaFoldDB" id="A4VD57"/>
<evidence type="ECO:0000256" key="3">
    <source>
        <dbReference type="ARBA" id="ARBA00022833"/>
    </source>
</evidence>
<name>A4VD57_TETTS</name>
<dbReference type="InParanoid" id="A4VD57"/>
<dbReference type="Pfam" id="PF13445">
    <property type="entry name" value="zf-RING_UBOX"/>
    <property type="match status" value="1"/>
</dbReference>
<dbReference type="InterPro" id="IPR013083">
    <property type="entry name" value="Znf_RING/FYVE/PHD"/>
</dbReference>
<protein>
    <submittedName>
        <fullName evidence="8">RING-type zinc-finger, LisH dimerization motif protein</fullName>
    </submittedName>
</protein>
<reference evidence="9" key="1">
    <citation type="journal article" date="2006" name="PLoS Biol.">
        <title>Macronuclear genome sequence of the ciliate Tetrahymena thermophila, a model eukaryote.</title>
        <authorList>
            <person name="Eisen J.A."/>
            <person name="Coyne R.S."/>
            <person name="Wu M."/>
            <person name="Wu D."/>
            <person name="Thiagarajan M."/>
            <person name="Wortman J.R."/>
            <person name="Badger J.H."/>
            <person name="Ren Q."/>
            <person name="Amedeo P."/>
            <person name="Jones K.M."/>
            <person name="Tallon L.J."/>
            <person name="Delcher A.L."/>
            <person name="Salzberg S.L."/>
            <person name="Silva J.C."/>
            <person name="Haas B.J."/>
            <person name="Majoros W.H."/>
            <person name="Farzad M."/>
            <person name="Carlton J.M."/>
            <person name="Smith R.K. Jr."/>
            <person name="Garg J."/>
            <person name="Pearlman R.E."/>
            <person name="Karrer K.M."/>
            <person name="Sun L."/>
            <person name="Manning G."/>
            <person name="Elde N.C."/>
            <person name="Turkewitz A.P."/>
            <person name="Asai D.J."/>
            <person name="Wilkes D.E."/>
            <person name="Wang Y."/>
            <person name="Cai H."/>
            <person name="Collins K."/>
            <person name="Stewart B.A."/>
            <person name="Lee S.R."/>
            <person name="Wilamowska K."/>
            <person name="Weinberg Z."/>
            <person name="Ruzzo W.L."/>
            <person name="Wloga D."/>
            <person name="Gaertig J."/>
            <person name="Frankel J."/>
            <person name="Tsao C.-C."/>
            <person name="Gorovsky M.A."/>
            <person name="Keeling P.J."/>
            <person name="Waller R.F."/>
            <person name="Patron N.J."/>
            <person name="Cherry J.M."/>
            <person name="Stover N.A."/>
            <person name="Krieger C.J."/>
            <person name="del Toro C."/>
            <person name="Ryder H.F."/>
            <person name="Williamson S.C."/>
            <person name="Barbeau R.A."/>
            <person name="Hamilton E.P."/>
            <person name="Orias E."/>
        </authorList>
    </citation>
    <scope>NUCLEOTIDE SEQUENCE [LARGE SCALE GENOMIC DNA]</scope>
    <source>
        <strain evidence="9">SB210</strain>
    </source>
</reference>
<dbReference type="STRING" id="312017.A4VD57"/>
<evidence type="ECO:0000256" key="2">
    <source>
        <dbReference type="ARBA" id="ARBA00022771"/>
    </source>
</evidence>
<dbReference type="Pfam" id="PF00643">
    <property type="entry name" value="zf-B_box"/>
    <property type="match status" value="1"/>
</dbReference>
<dbReference type="HOGENOM" id="CLU_569259_0_0_1"/>
<dbReference type="GeneID" id="7825640"/>
<evidence type="ECO:0000256" key="5">
    <source>
        <dbReference type="SAM" id="Coils"/>
    </source>
</evidence>
<dbReference type="GO" id="GO:0008270">
    <property type="term" value="F:zinc ion binding"/>
    <property type="evidence" value="ECO:0007669"/>
    <property type="project" value="UniProtKB-KW"/>
</dbReference>
<dbReference type="SUPFAM" id="SSF57845">
    <property type="entry name" value="B-box zinc-binding domain"/>
    <property type="match status" value="1"/>
</dbReference>
<evidence type="ECO:0000256" key="4">
    <source>
        <dbReference type="PROSITE-ProRule" id="PRU00024"/>
    </source>
</evidence>
<dbReference type="SMART" id="SM00336">
    <property type="entry name" value="BBOX"/>
    <property type="match status" value="1"/>
</dbReference>
<organism evidence="8 9">
    <name type="scientific">Tetrahymena thermophila (strain SB210)</name>
    <dbReference type="NCBI Taxonomy" id="312017"/>
    <lineage>
        <taxon>Eukaryota</taxon>
        <taxon>Sar</taxon>
        <taxon>Alveolata</taxon>
        <taxon>Ciliophora</taxon>
        <taxon>Intramacronucleata</taxon>
        <taxon>Oligohymenophorea</taxon>
        <taxon>Hymenostomatida</taxon>
        <taxon>Tetrahymenina</taxon>
        <taxon>Tetrahymenidae</taxon>
        <taxon>Tetrahymena</taxon>
    </lineage>
</organism>
<dbReference type="PROSITE" id="PS50089">
    <property type="entry name" value="ZF_RING_2"/>
    <property type="match status" value="1"/>
</dbReference>
<dbReference type="KEGG" id="tet:TTHERM_00502369"/>
<dbReference type="eggNOG" id="ENOG502QU1H">
    <property type="taxonomic scope" value="Eukaryota"/>
</dbReference>
<dbReference type="Gene3D" id="3.80.10.10">
    <property type="entry name" value="Ribonuclease Inhibitor"/>
    <property type="match status" value="1"/>
</dbReference>
<dbReference type="Gene3D" id="3.30.40.10">
    <property type="entry name" value="Zinc/RING finger domain, C3HC4 (zinc finger)"/>
    <property type="match status" value="1"/>
</dbReference>
<evidence type="ECO:0000259" key="6">
    <source>
        <dbReference type="PROSITE" id="PS50089"/>
    </source>
</evidence>
<dbReference type="SUPFAM" id="SSF57850">
    <property type="entry name" value="RING/U-box"/>
    <property type="match status" value="1"/>
</dbReference>
<keyword evidence="9" id="KW-1185">Reference proteome</keyword>